<evidence type="ECO:0000313" key="2">
    <source>
        <dbReference type="EMBL" id="TYL85520.1"/>
    </source>
</evidence>
<dbReference type="EMBL" id="VSSS01000085">
    <property type="protein sequence ID" value="TYL85520.1"/>
    <property type="molecule type" value="Genomic_DNA"/>
</dbReference>
<protein>
    <recommendedName>
        <fullName evidence="4">Glycosyltransferase RgtA/B/C/D-like domain-containing protein</fullName>
    </recommendedName>
</protein>
<keyword evidence="1" id="KW-0472">Membrane</keyword>
<feature type="transmembrane region" description="Helical" evidence="1">
    <location>
        <begin position="282"/>
        <end position="300"/>
    </location>
</feature>
<name>A0A5D3JY42_9BRAD</name>
<feature type="transmembrane region" description="Helical" evidence="1">
    <location>
        <begin position="307"/>
        <end position="328"/>
    </location>
</feature>
<feature type="transmembrane region" description="Helical" evidence="1">
    <location>
        <begin position="334"/>
        <end position="353"/>
    </location>
</feature>
<sequence>MDRSGQQSSVTSGAGRWTRPSTVAVLLWSALFAAELAAIVALCDFRLVFALDDAYIHLAVADQILSGGYGVNAGEFSSPSSSIIWPYVLALTEAMHLGPVGPLLFNAAAACATVFALLRALEANGLFDDANDRPFGYLIALLLVFNVSAVALPMTGMEHSAHVWASVVTFLGLAAAARGSAPTRLHFIALVLLPLIRFEGIAFACAAIAGFALLGHRRFAGGAALVVIVSLSGYFALMASRGLPLLPSSVLLKGYLANLDSESTSNLPAVVKNMLRSIATSYGLRLIMLGLALAGCASWLRADRKALIVYLTVLAAIGAHLVFGQYGWFNRYEVYIMALAAAALLWSAAQVRPRLPALQWSFTKIALVLGLGISAMPYVTTALVTPIGASDIYEQQYQLARFAKSFYRHAVAVNDLGLVAYRNPNYTLDLWGLGSEQVRKARTAGQYGPAEMAALASDRGVGLVMIFDAWFPKGVPSTWTKVAVLRTTTVTLSQRDVAFYRTPLADAAEVTSALAAFKATIPPRDRLDIIAP</sequence>
<dbReference type="AlphaFoldDB" id="A0A5D3JY42"/>
<evidence type="ECO:0008006" key="4">
    <source>
        <dbReference type="Google" id="ProtNLM"/>
    </source>
</evidence>
<accession>A0A5D3JY42</accession>
<dbReference type="Proteomes" id="UP000324758">
    <property type="component" value="Unassembled WGS sequence"/>
</dbReference>
<keyword evidence="1" id="KW-1133">Transmembrane helix</keyword>
<feature type="transmembrane region" description="Helical" evidence="1">
    <location>
        <begin position="365"/>
        <end position="389"/>
    </location>
</feature>
<dbReference type="OrthoDB" id="104925at2"/>
<feature type="transmembrane region" description="Helical" evidence="1">
    <location>
        <begin position="25"/>
        <end position="49"/>
    </location>
</feature>
<feature type="transmembrane region" description="Helical" evidence="1">
    <location>
        <begin position="103"/>
        <end position="122"/>
    </location>
</feature>
<evidence type="ECO:0000256" key="1">
    <source>
        <dbReference type="SAM" id="Phobius"/>
    </source>
</evidence>
<organism evidence="2 3">
    <name type="scientific">Bradyrhizobium rifense</name>
    <dbReference type="NCBI Taxonomy" id="515499"/>
    <lineage>
        <taxon>Bacteria</taxon>
        <taxon>Pseudomonadati</taxon>
        <taxon>Pseudomonadota</taxon>
        <taxon>Alphaproteobacteria</taxon>
        <taxon>Hyphomicrobiales</taxon>
        <taxon>Nitrobacteraceae</taxon>
        <taxon>Bradyrhizobium</taxon>
    </lineage>
</organism>
<feature type="transmembrane region" description="Helical" evidence="1">
    <location>
        <begin position="134"/>
        <end position="154"/>
    </location>
</feature>
<feature type="transmembrane region" description="Helical" evidence="1">
    <location>
        <begin position="219"/>
        <end position="239"/>
    </location>
</feature>
<keyword evidence="3" id="KW-1185">Reference proteome</keyword>
<reference evidence="2 3" key="1">
    <citation type="submission" date="2019-08" db="EMBL/GenBank/DDBJ databases">
        <title>Bradyrhizobium hipponensis sp. nov., a rhizobium isolated from a Lupinus angustifolius root nodule in Tunisia.</title>
        <authorList>
            <person name="Off K."/>
            <person name="Rejili M."/>
            <person name="Mars M."/>
            <person name="Brachmann A."/>
            <person name="Marin M."/>
        </authorList>
    </citation>
    <scope>NUCLEOTIDE SEQUENCE [LARGE SCALE GENOMIC DNA]</scope>
    <source>
        <strain evidence="2 3">CTAW71</strain>
    </source>
</reference>
<proteinExistence type="predicted"/>
<gene>
    <name evidence="2" type="ORF">FXB40_43255</name>
</gene>
<feature type="transmembrane region" description="Helical" evidence="1">
    <location>
        <begin position="187"/>
        <end position="212"/>
    </location>
</feature>
<evidence type="ECO:0000313" key="3">
    <source>
        <dbReference type="Proteomes" id="UP000324758"/>
    </source>
</evidence>
<keyword evidence="1" id="KW-0812">Transmembrane</keyword>
<comment type="caution">
    <text evidence="2">The sequence shown here is derived from an EMBL/GenBank/DDBJ whole genome shotgun (WGS) entry which is preliminary data.</text>
</comment>